<sequence length="439" mass="48702">METESKLQPKVQPKIQLPKKNYTKAIIVAVIVVIALILLKCNIGYNSATQLLVKQSPFGTLSCIDHAGFYFKGFASIYSYDRTKDFYFNSSTDKVKGEGWEGGDDDEDDISVTLSRNANAEISGYLKYQLPTDCEDLVKIHREQRSDKKLKHDLVRNSVLSAVRKTAPLFTAEEAKVTKIAEFRRIAEDQLTEGEYLTTIEVLTEKAGEDEYDSEGKIIKKAETQEYKVTKLKLDKNGNRILTKPSALRLYGIRVVQFEIQNVRLDQKAQQQLDIVKDREMKRVSNATAAETAKQAAITAEAEGKARIAQAKADQEVEKIKAVTQAEKERDVAVLQAQKEQEVARLEALRALEVAKKIKAEKEAEAAANRALVSAGLTPQERAEWDYKTKVGVAEALAKSAHPLVPEIMMTGDSKGGASTAMDAVGLNMLMGLTEKLSK</sequence>
<accession>A0A380RW72</accession>
<dbReference type="EMBL" id="UHJL01000001">
    <property type="protein sequence ID" value="SUQ19561.1"/>
    <property type="molecule type" value="Genomic_DNA"/>
</dbReference>
<gene>
    <name evidence="3" type="ORF">SAMN05661053_0800</name>
</gene>
<organism evidence="3 4">
    <name type="scientific">Fibrobacter succinogenes</name>
    <name type="common">Bacteroides succinogenes</name>
    <dbReference type="NCBI Taxonomy" id="833"/>
    <lineage>
        <taxon>Bacteria</taxon>
        <taxon>Pseudomonadati</taxon>
        <taxon>Fibrobacterota</taxon>
        <taxon>Fibrobacteria</taxon>
        <taxon>Fibrobacterales</taxon>
        <taxon>Fibrobacteraceae</taxon>
        <taxon>Fibrobacter</taxon>
    </lineage>
</organism>
<protein>
    <submittedName>
        <fullName evidence="3">SPFH domain / Band 7 family protein</fullName>
    </submittedName>
</protein>
<feature type="domain" description="Band 7" evidence="2">
    <location>
        <begin position="50"/>
        <end position="295"/>
    </location>
</feature>
<name>A0A380RW72_FIBSU</name>
<keyword evidence="1" id="KW-0472">Membrane</keyword>
<dbReference type="RefSeq" id="WP_073424490.1">
    <property type="nucleotide sequence ID" value="NZ_UHJL01000001.1"/>
</dbReference>
<evidence type="ECO:0000259" key="2">
    <source>
        <dbReference type="Pfam" id="PF01145"/>
    </source>
</evidence>
<dbReference type="Proteomes" id="UP000255423">
    <property type="component" value="Unassembled WGS sequence"/>
</dbReference>
<evidence type="ECO:0000313" key="4">
    <source>
        <dbReference type="Proteomes" id="UP000255423"/>
    </source>
</evidence>
<dbReference type="AlphaFoldDB" id="A0A380RW72"/>
<keyword evidence="1" id="KW-1133">Transmembrane helix</keyword>
<feature type="transmembrane region" description="Helical" evidence="1">
    <location>
        <begin position="21"/>
        <end position="39"/>
    </location>
</feature>
<proteinExistence type="predicted"/>
<dbReference type="InterPro" id="IPR001107">
    <property type="entry name" value="Band_7"/>
</dbReference>
<evidence type="ECO:0000256" key="1">
    <source>
        <dbReference type="SAM" id="Phobius"/>
    </source>
</evidence>
<dbReference type="Pfam" id="PF01145">
    <property type="entry name" value="Band_7"/>
    <property type="match status" value="1"/>
</dbReference>
<reference evidence="3 4" key="1">
    <citation type="submission" date="2017-08" db="EMBL/GenBank/DDBJ databases">
        <authorList>
            <person name="de Groot N.N."/>
        </authorList>
    </citation>
    <scope>NUCLEOTIDE SEQUENCE [LARGE SCALE GENOMIC DNA]</scope>
    <source>
        <strain evidence="3 4">HM2</strain>
    </source>
</reference>
<evidence type="ECO:0000313" key="3">
    <source>
        <dbReference type="EMBL" id="SUQ19561.1"/>
    </source>
</evidence>
<keyword evidence="1" id="KW-0812">Transmembrane</keyword>